<dbReference type="InterPro" id="IPR001466">
    <property type="entry name" value="Beta-lactam-related"/>
</dbReference>
<dbReference type="SUPFAM" id="SSF56601">
    <property type="entry name" value="beta-lactamase/transpeptidase-like"/>
    <property type="match status" value="1"/>
</dbReference>
<dbReference type="Proteomes" id="UP000295087">
    <property type="component" value="Unassembled WGS sequence"/>
</dbReference>
<dbReference type="InterPro" id="IPR050491">
    <property type="entry name" value="AmpC-like"/>
</dbReference>
<feature type="domain" description="Beta-lactamase-related" evidence="1">
    <location>
        <begin position="16"/>
        <end position="341"/>
    </location>
</feature>
<keyword evidence="2" id="KW-0121">Carboxypeptidase</keyword>
<name>A0A4R6P8I9_NOCIG</name>
<reference evidence="2 3" key="1">
    <citation type="submission" date="2019-03" db="EMBL/GenBank/DDBJ databases">
        <title>Genomic Encyclopedia of Type Strains, Phase IV (KMG-IV): sequencing the most valuable type-strain genomes for metagenomic binning, comparative biology and taxonomic classification.</title>
        <authorList>
            <person name="Goeker M."/>
        </authorList>
    </citation>
    <scope>NUCLEOTIDE SEQUENCE [LARGE SCALE GENOMIC DNA]</scope>
    <source>
        <strain evidence="2 3">DSM 44496</strain>
    </source>
</reference>
<dbReference type="GO" id="GO:0004180">
    <property type="term" value="F:carboxypeptidase activity"/>
    <property type="evidence" value="ECO:0007669"/>
    <property type="project" value="UniProtKB-KW"/>
</dbReference>
<keyword evidence="3" id="KW-1185">Reference proteome</keyword>
<dbReference type="PANTHER" id="PTHR46825">
    <property type="entry name" value="D-ALANYL-D-ALANINE-CARBOXYPEPTIDASE/ENDOPEPTIDASE AMPH"/>
    <property type="match status" value="1"/>
</dbReference>
<dbReference type="PANTHER" id="PTHR46825:SF7">
    <property type="entry name" value="D-ALANYL-D-ALANINE CARBOXYPEPTIDASE"/>
    <property type="match status" value="1"/>
</dbReference>
<accession>A0A4R6P8I9</accession>
<evidence type="ECO:0000259" key="1">
    <source>
        <dbReference type="Pfam" id="PF00144"/>
    </source>
</evidence>
<organism evidence="2 3">
    <name type="scientific">Nocardia ignorata</name>
    <dbReference type="NCBI Taxonomy" id="145285"/>
    <lineage>
        <taxon>Bacteria</taxon>
        <taxon>Bacillati</taxon>
        <taxon>Actinomycetota</taxon>
        <taxon>Actinomycetes</taxon>
        <taxon>Mycobacteriales</taxon>
        <taxon>Nocardiaceae</taxon>
        <taxon>Nocardia</taxon>
    </lineage>
</organism>
<dbReference type="AlphaFoldDB" id="A0A4R6P8I9"/>
<gene>
    <name evidence="2" type="ORF">DFR75_106210</name>
</gene>
<protein>
    <submittedName>
        <fullName evidence="2">D-alanyl-D-alanine carboxypeptidase</fullName>
    </submittedName>
</protein>
<comment type="caution">
    <text evidence="2">The sequence shown here is derived from an EMBL/GenBank/DDBJ whole genome shotgun (WGS) entry which is preliminary data.</text>
</comment>
<evidence type="ECO:0000313" key="3">
    <source>
        <dbReference type="Proteomes" id="UP000295087"/>
    </source>
</evidence>
<dbReference type="InterPro" id="IPR012338">
    <property type="entry name" value="Beta-lactam/transpept-like"/>
</dbReference>
<proteinExistence type="predicted"/>
<dbReference type="Gene3D" id="3.40.710.10">
    <property type="entry name" value="DD-peptidase/beta-lactamase superfamily"/>
    <property type="match status" value="1"/>
</dbReference>
<dbReference type="Pfam" id="PF00144">
    <property type="entry name" value="Beta-lactamase"/>
    <property type="match status" value="1"/>
</dbReference>
<keyword evidence="2" id="KW-0645">Protease</keyword>
<keyword evidence="2" id="KW-0378">Hydrolase</keyword>
<sequence length="379" mass="40841">MSNTNTPATQDRPELQELIERIVDNGFVGASLRVHDRHGEWVGSAGVSELGATTPPPVDGHVRIGSNTKTFTAAIVLRLVAEGRIELDAPAIGYLPDYALDERVTVRMLLQHTSGIFNITGELYEDGTIVPGVPSTIAGKEWVDKRFETYRPEDLANLALSKPARFEPGTGWSYSNTNYIIARLLVEQVTGRSLAEEAQRLIFGPLGMTDTVLPGASTDLPEPHPHAYYRYSDGGEQHTVDVTLHNPSWVCTGGDMISTTADLHTFIRALLDGTLLPEPLLAEMLRTHDTGIPGMPYGLGVFVQETEGGATLITHNGGIAGYATLMYSTPDASVTMTAYLTFVDDAEMTLAPVFQVTQKTLVDAVFGGEPGNALSDKAS</sequence>
<evidence type="ECO:0000313" key="2">
    <source>
        <dbReference type="EMBL" id="TDP32419.1"/>
    </source>
</evidence>
<dbReference type="EMBL" id="SNXK01000006">
    <property type="protein sequence ID" value="TDP32419.1"/>
    <property type="molecule type" value="Genomic_DNA"/>
</dbReference>
<dbReference type="RefSeq" id="WP_067495373.1">
    <property type="nucleotide sequence ID" value="NZ_SNXK01000006.1"/>
</dbReference>